<dbReference type="Proteomes" id="UP000648075">
    <property type="component" value="Unassembled WGS sequence"/>
</dbReference>
<feature type="domain" description="AAA" evidence="1">
    <location>
        <begin position="125"/>
        <end position="302"/>
    </location>
</feature>
<gene>
    <name evidence="2" type="primary">repA3</name>
    <name evidence="2" type="ORF">GCM10011614_29360</name>
</gene>
<dbReference type="Gene3D" id="3.40.50.300">
    <property type="entry name" value="P-loop containing nucleotide triphosphate hydrolases"/>
    <property type="match status" value="1"/>
</dbReference>
<dbReference type="EMBL" id="BMZA01000014">
    <property type="protein sequence ID" value="GGZ12377.1"/>
    <property type="molecule type" value="Genomic_DNA"/>
</dbReference>
<reference evidence="2" key="1">
    <citation type="journal article" date="2014" name="Int. J. Syst. Evol. Microbiol.">
        <title>Complete genome sequence of Corynebacterium casei LMG S-19264T (=DSM 44701T), isolated from a smear-ripened cheese.</title>
        <authorList>
            <consortium name="US DOE Joint Genome Institute (JGI-PGF)"/>
            <person name="Walter F."/>
            <person name="Albersmeier A."/>
            <person name="Kalinowski J."/>
            <person name="Ruckert C."/>
        </authorList>
    </citation>
    <scope>NUCLEOTIDE SEQUENCE</scope>
    <source>
        <strain evidence="2">KCTC 32255</strain>
    </source>
</reference>
<sequence length="413" mass="45299">MSYAPYSFARGPLLAASLDIEGTQDLLSVSTLAQRTSSVLERLRDSARSARADERREPTFPIGKAAELVGRTAAAIREAEKDGRLPPPPRTENNRRVGYTLAQLNDMRGLFGTRPWRAATDPCCVIAVQNFKGGVGKSTLSVHLAQYLAIKGYRVALIDCDSQASATTLFGYVPDLDLTEEDTLYPFLRHDDMESLDYALRKTHFDGLELVPANLRLFQSEYEIAARMARGQGNLIDRMAQGIASIADRFDVVVLDPPPALGAISLSVLRAANALVVPVPPTVMDFSSTAAFLAMLDETIETLADRGLAPSLQFLRFVASKVDENKSMQKELLNLMRTLFGHAIVRTPLKDSAEIDNATARLMTVYELDGPVTSSAVRNRCLAYLDGVNGEIEVDIRSMWPSHLARLRKEGLA</sequence>
<dbReference type="PANTHER" id="PTHR13696:SF52">
    <property type="entry name" value="PARA FAMILY PROTEIN CT_582"/>
    <property type="match status" value="1"/>
</dbReference>
<evidence type="ECO:0000259" key="1">
    <source>
        <dbReference type="Pfam" id="PF13614"/>
    </source>
</evidence>
<proteinExistence type="predicted"/>
<dbReference type="AlphaFoldDB" id="A0A918UHG0"/>
<dbReference type="InterPro" id="IPR027417">
    <property type="entry name" value="P-loop_NTPase"/>
</dbReference>
<accession>A0A918UHG0</accession>
<dbReference type="Pfam" id="PF13614">
    <property type="entry name" value="AAA_31"/>
    <property type="match status" value="1"/>
</dbReference>
<dbReference type="InterPro" id="IPR025669">
    <property type="entry name" value="AAA_dom"/>
</dbReference>
<dbReference type="PANTHER" id="PTHR13696">
    <property type="entry name" value="P-LOOP CONTAINING NUCLEOSIDE TRIPHOSPHATE HYDROLASE"/>
    <property type="match status" value="1"/>
</dbReference>
<keyword evidence="3" id="KW-1185">Reference proteome</keyword>
<organism evidence="2 3">
    <name type="scientific">Novosphingobium colocasiae</name>
    <dbReference type="NCBI Taxonomy" id="1256513"/>
    <lineage>
        <taxon>Bacteria</taxon>
        <taxon>Pseudomonadati</taxon>
        <taxon>Pseudomonadota</taxon>
        <taxon>Alphaproteobacteria</taxon>
        <taxon>Sphingomonadales</taxon>
        <taxon>Sphingomonadaceae</taxon>
        <taxon>Novosphingobium</taxon>
    </lineage>
</organism>
<dbReference type="SUPFAM" id="SSF52540">
    <property type="entry name" value="P-loop containing nucleoside triphosphate hydrolases"/>
    <property type="match status" value="1"/>
</dbReference>
<evidence type="ECO:0000313" key="3">
    <source>
        <dbReference type="Proteomes" id="UP000648075"/>
    </source>
</evidence>
<dbReference type="InterPro" id="IPR050678">
    <property type="entry name" value="DNA_Partitioning_ATPase"/>
</dbReference>
<name>A0A918UHG0_9SPHN</name>
<dbReference type="CDD" id="cd02042">
    <property type="entry name" value="ParAB_family"/>
    <property type="match status" value="1"/>
</dbReference>
<reference evidence="2" key="2">
    <citation type="submission" date="2020-09" db="EMBL/GenBank/DDBJ databases">
        <authorList>
            <person name="Sun Q."/>
            <person name="Kim S."/>
        </authorList>
    </citation>
    <scope>NUCLEOTIDE SEQUENCE</scope>
    <source>
        <strain evidence="2">KCTC 32255</strain>
    </source>
</reference>
<comment type="caution">
    <text evidence="2">The sequence shown here is derived from an EMBL/GenBank/DDBJ whole genome shotgun (WGS) entry which is preliminary data.</text>
</comment>
<evidence type="ECO:0000313" key="2">
    <source>
        <dbReference type="EMBL" id="GGZ12377.1"/>
    </source>
</evidence>
<protein>
    <submittedName>
        <fullName evidence="2">Replication protein</fullName>
    </submittedName>
</protein>
<dbReference type="Gene3D" id="1.10.1660.10">
    <property type="match status" value="1"/>
</dbReference>